<evidence type="ECO:0000256" key="1">
    <source>
        <dbReference type="SAM" id="MobiDB-lite"/>
    </source>
</evidence>
<dbReference type="EMBL" id="JAINUF010000009">
    <property type="protein sequence ID" value="KAJ8350454.1"/>
    <property type="molecule type" value="Genomic_DNA"/>
</dbReference>
<reference evidence="2" key="1">
    <citation type="journal article" date="2023" name="Science">
        <title>Genome structures resolve the early diversification of teleost fishes.</title>
        <authorList>
            <person name="Parey E."/>
            <person name="Louis A."/>
            <person name="Montfort J."/>
            <person name="Bouchez O."/>
            <person name="Roques C."/>
            <person name="Iampietro C."/>
            <person name="Lluch J."/>
            <person name="Castinel A."/>
            <person name="Donnadieu C."/>
            <person name="Desvignes T."/>
            <person name="Floi Bucao C."/>
            <person name="Jouanno E."/>
            <person name="Wen M."/>
            <person name="Mejri S."/>
            <person name="Dirks R."/>
            <person name="Jansen H."/>
            <person name="Henkel C."/>
            <person name="Chen W.J."/>
            <person name="Zahm M."/>
            <person name="Cabau C."/>
            <person name="Klopp C."/>
            <person name="Thompson A.W."/>
            <person name="Robinson-Rechavi M."/>
            <person name="Braasch I."/>
            <person name="Lecointre G."/>
            <person name="Bobe J."/>
            <person name="Postlethwait J.H."/>
            <person name="Berthelot C."/>
            <person name="Roest Crollius H."/>
            <person name="Guiguen Y."/>
        </authorList>
    </citation>
    <scope>NUCLEOTIDE SEQUENCE</scope>
    <source>
        <strain evidence="2">WJC10195</strain>
    </source>
</reference>
<evidence type="ECO:0000313" key="3">
    <source>
        <dbReference type="Proteomes" id="UP001152622"/>
    </source>
</evidence>
<comment type="caution">
    <text evidence="2">The sequence shown here is derived from an EMBL/GenBank/DDBJ whole genome shotgun (WGS) entry which is preliminary data.</text>
</comment>
<feature type="compositionally biased region" description="Gly residues" evidence="1">
    <location>
        <begin position="87"/>
        <end position="103"/>
    </location>
</feature>
<dbReference type="AlphaFoldDB" id="A0A9Q1F3W2"/>
<organism evidence="2 3">
    <name type="scientific">Synaphobranchus kaupii</name>
    <name type="common">Kaup's arrowtooth eel</name>
    <dbReference type="NCBI Taxonomy" id="118154"/>
    <lineage>
        <taxon>Eukaryota</taxon>
        <taxon>Metazoa</taxon>
        <taxon>Chordata</taxon>
        <taxon>Craniata</taxon>
        <taxon>Vertebrata</taxon>
        <taxon>Euteleostomi</taxon>
        <taxon>Actinopterygii</taxon>
        <taxon>Neopterygii</taxon>
        <taxon>Teleostei</taxon>
        <taxon>Anguilliformes</taxon>
        <taxon>Synaphobranchidae</taxon>
        <taxon>Synaphobranchus</taxon>
    </lineage>
</organism>
<evidence type="ECO:0000313" key="2">
    <source>
        <dbReference type="EMBL" id="KAJ8350454.1"/>
    </source>
</evidence>
<protein>
    <submittedName>
        <fullName evidence="2">Uncharacterized protein</fullName>
    </submittedName>
</protein>
<feature type="region of interest" description="Disordered" evidence="1">
    <location>
        <begin position="141"/>
        <end position="175"/>
    </location>
</feature>
<accession>A0A9Q1F3W2</accession>
<dbReference type="Proteomes" id="UP001152622">
    <property type="component" value="Chromosome 9"/>
</dbReference>
<feature type="region of interest" description="Disordered" evidence="1">
    <location>
        <begin position="81"/>
        <end position="120"/>
    </location>
</feature>
<sequence length="264" mass="29056">MEGCRTLELELLQYLFSLRQAEMICHAGYDRSKLHYSVVISQSLPLCFFCKRNSDIPVASLDAYRKRNGFVLAAAEEVEGTVHTSTSGGGEEGRGGGGGGGGSALAPGGRGRARAIHQSPGNVRTPRAVALDALQRRSAFKSGAPRTTRHPLRQGWRQAVTKQHSAPQDKPSRPMMTGMWMRMEGRLAQTERMTDHASAQARSSRKPRYRREIVSLVPTAEIAPLPFTLNMAVAMVQAAPWQRSTDTISLWYLEVLMFVRGMMG</sequence>
<name>A0A9Q1F3W2_SYNKA</name>
<gene>
    <name evidence="2" type="ORF">SKAU_G00255840</name>
</gene>
<keyword evidence="3" id="KW-1185">Reference proteome</keyword>
<proteinExistence type="predicted"/>